<feature type="domain" description="NodB homology" evidence="3">
    <location>
        <begin position="90"/>
        <end position="331"/>
    </location>
</feature>
<dbReference type="InterPro" id="IPR002509">
    <property type="entry name" value="NODB_dom"/>
</dbReference>
<dbReference type="GO" id="GO:0016787">
    <property type="term" value="F:hydrolase activity"/>
    <property type="evidence" value="ECO:0007669"/>
    <property type="project" value="UniProtKB-KW"/>
</dbReference>
<keyword evidence="5" id="KW-1185">Reference proteome</keyword>
<sequence>MRFRVKEALTNLLSLTNSIDFFWRRLPNGVYVFNYHRIGKTIDCKFDHAIFSCSTEAFDNHIKILKESFQIINTIELTRLIEQKQIMNNRYALITFDDGYEDNYTNAFPILKKHNVPAIFYVATDFVDSNHIPWWDEIAFLIRQSAGQEYQLIGTNQVYNLAPENINQTIQRIMSAAKQLTTHTIDEVLQDVRMQCFKAHESLHNNQVKLFMTWKQVKQLADQGMEIGSHTISHRILSQLDKQEQSKEIIESKLIIEQQIEKNVNSIAYPVGRYFCYNQASFELSIQAGYQIAFNNEPGRHQDISNPYDINRFCVAHSNFNRVKFECCFTS</sequence>
<accession>A0ABU3A491</accession>
<evidence type="ECO:0000313" key="5">
    <source>
        <dbReference type="Proteomes" id="UP001266357"/>
    </source>
</evidence>
<reference evidence="4 5" key="1">
    <citation type="submission" date="2023-09" db="EMBL/GenBank/DDBJ databases">
        <authorList>
            <person name="Rey-Velasco X."/>
        </authorList>
    </citation>
    <scope>NUCLEOTIDE SEQUENCE [LARGE SCALE GENOMIC DNA]</scope>
    <source>
        <strain evidence="4 5">W431</strain>
    </source>
</reference>
<dbReference type="EC" id="3.-.-.-" evidence="4"/>
<evidence type="ECO:0000259" key="3">
    <source>
        <dbReference type="PROSITE" id="PS51677"/>
    </source>
</evidence>
<dbReference type="InterPro" id="IPR051398">
    <property type="entry name" value="Polysacch_Deacetylase"/>
</dbReference>
<dbReference type="CDD" id="cd10918">
    <property type="entry name" value="CE4_NodB_like_5s_6s"/>
    <property type="match status" value="1"/>
</dbReference>
<keyword evidence="2" id="KW-0732">Signal</keyword>
<dbReference type="PROSITE" id="PS51677">
    <property type="entry name" value="NODB"/>
    <property type="match status" value="1"/>
</dbReference>
<dbReference type="Pfam" id="PF01522">
    <property type="entry name" value="Polysacc_deac_1"/>
    <property type="match status" value="1"/>
</dbReference>
<dbReference type="Gene3D" id="3.20.20.370">
    <property type="entry name" value="Glycoside hydrolase/deacetylase"/>
    <property type="match status" value="1"/>
</dbReference>
<dbReference type="EMBL" id="JAVRIF010000004">
    <property type="protein sequence ID" value="MDT0603811.1"/>
    <property type="molecule type" value="Genomic_DNA"/>
</dbReference>
<comment type="subcellular location">
    <subcellularLocation>
        <location evidence="1">Secreted</location>
    </subcellularLocation>
</comment>
<protein>
    <submittedName>
        <fullName evidence="4">Polysaccharide deacetylase family protein</fullName>
        <ecNumber evidence="4">3.-.-.-</ecNumber>
    </submittedName>
</protein>
<dbReference type="SUPFAM" id="SSF88713">
    <property type="entry name" value="Glycoside hydrolase/deacetylase"/>
    <property type="match status" value="1"/>
</dbReference>
<dbReference type="RefSeq" id="WP_311580750.1">
    <property type="nucleotide sequence ID" value="NZ_JAVRIF010000004.1"/>
</dbReference>
<proteinExistence type="predicted"/>
<organism evidence="4 5">
    <name type="scientific">Thalassotalea castellviae</name>
    <dbReference type="NCBI Taxonomy" id="3075612"/>
    <lineage>
        <taxon>Bacteria</taxon>
        <taxon>Pseudomonadati</taxon>
        <taxon>Pseudomonadota</taxon>
        <taxon>Gammaproteobacteria</taxon>
        <taxon>Alteromonadales</taxon>
        <taxon>Colwelliaceae</taxon>
        <taxon>Thalassotalea</taxon>
    </lineage>
</organism>
<keyword evidence="4" id="KW-0378">Hydrolase</keyword>
<name>A0ABU3A491_9GAMM</name>
<evidence type="ECO:0000256" key="2">
    <source>
        <dbReference type="ARBA" id="ARBA00022729"/>
    </source>
</evidence>
<comment type="caution">
    <text evidence="4">The sequence shown here is derived from an EMBL/GenBank/DDBJ whole genome shotgun (WGS) entry which is preliminary data.</text>
</comment>
<dbReference type="PANTHER" id="PTHR34216:SF3">
    <property type="entry name" value="POLY-BETA-1,6-N-ACETYL-D-GLUCOSAMINE N-DEACETYLASE"/>
    <property type="match status" value="1"/>
</dbReference>
<dbReference type="InterPro" id="IPR011330">
    <property type="entry name" value="Glyco_hydro/deAcase_b/a-brl"/>
</dbReference>
<evidence type="ECO:0000256" key="1">
    <source>
        <dbReference type="ARBA" id="ARBA00004613"/>
    </source>
</evidence>
<evidence type="ECO:0000313" key="4">
    <source>
        <dbReference type="EMBL" id="MDT0603811.1"/>
    </source>
</evidence>
<gene>
    <name evidence="4" type="ORF">RM573_09410</name>
</gene>
<dbReference type="Proteomes" id="UP001266357">
    <property type="component" value="Unassembled WGS sequence"/>
</dbReference>
<dbReference type="PANTHER" id="PTHR34216">
    <property type="match status" value="1"/>
</dbReference>